<keyword evidence="2" id="KW-1133">Transmembrane helix</keyword>
<dbReference type="Proteomes" id="UP000807769">
    <property type="component" value="Unassembled WGS sequence"/>
</dbReference>
<evidence type="ECO:0000313" key="3">
    <source>
        <dbReference type="EMBL" id="KAG1815982.1"/>
    </source>
</evidence>
<evidence type="ECO:0000313" key="4">
    <source>
        <dbReference type="Proteomes" id="UP000807769"/>
    </source>
</evidence>
<proteinExistence type="predicted"/>
<gene>
    <name evidence="3" type="ORF">BJ212DRAFT_1577207</name>
</gene>
<organism evidence="3 4">
    <name type="scientific">Suillus subaureus</name>
    <dbReference type="NCBI Taxonomy" id="48587"/>
    <lineage>
        <taxon>Eukaryota</taxon>
        <taxon>Fungi</taxon>
        <taxon>Dikarya</taxon>
        <taxon>Basidiomycota</taxon>
        <taxon>Agaricomycotina</taxon>
        <taxon>Agaricomycetes</taxon>
        <taxon>Agaricomycetidae</taxon>
        <taxon>Boletales</taxon>
        <taxon>Suillineae</taxon>
        <taxon>Suillaceae</taxon>
        <taxon>Suillus</taxon>
    </lineage>
</organism>
<sequence>MTRRRRNTPKQQPRTELAGEARKADDSPSPYAPTIQYQHFIPRFILRRFQVGPVKSKTERQREFRRTGIDPEYVHYYDVATGSLDIRPIGKVYGVSNVYQDIHNTRNINELEEKLADLERHAASIIMDLHKALPRGTFTLKRRSLELLRKFLFIMHYRNVSYSGTYFQADHPENAGGRQWIEAFMKAKGIQSAVEIWLHFLRYYLDTSHSDIMRDAAELVEKYGEEGLQKMMTESYIPPGLENFPAYTYHTHANNYFFSIWEAAEGEEFIITDNAFGLWEGSGRGCPDLHRIFVVSPRIALVLRNVLLRPEMKGYMNPRAFVSSLLNVNPTPPTPIYASGAHGAHIDHVNFQSAMSLARYRSSQKGGNDSFVFKITKLSRPQTLEFNSVVLVNVKMKGSLTFLSRGSMLRTACAFWSLSANFLASELLVPLIAQLGNTTEAEVSALLPPLQSPAAALYRGVDALTLVGVVALCAFFVFCFCF</sequence>
<feature type="region of interest" description="Disordered" evidence="1">
    <location>
        <begin position="1"/>
        <end position="32"/>
    </location>
</feature>
<name>A0A9P7JD99_9AGAM</name>
<feature type="transmembrane region" description="Helical" evidence="2">
    <location>
        <begin position="413"/>
        <end position="436"/>
    </location>
</feature>
<dbReference type="RefSeq" id="XP_041192788.1">
    <property type="nucleotide sequence ID" value="XM_041342191.1"/>
</dbReference>
<dbReference type="OrthoDB" id="5340163at2759"/>
<feature type="transmembrane region" description="Helical" evidence="2">
    <location>
        <begin position="456"/>
        <end position="481"/>
    </location>
</feature>
<evidence type="ECO:0000256" key="1">
    <source>
        <dbReference type="SAM" id="MobiDB-lite"/>
    </source>
</evidence>
<reference evidence="3" key="1">
    <citation type="journal article" date="2020" name="New Phytol.">
        <title>Comparative genomics reveals dynamic genome evolution in host specialist ectomycorrhizal fungi.</title>
        <authorList>
            <person name="Lofgren L.A."/>
            <person name="Nguyen N.H."/>
            <person name="Vilgalys R."/>
            <person name="Ruytinx J."/>
            <person name="Liao H.L."/>
            <person name="Branco S."/>
            <person name="Kuo A."/>
            <person name="LaButti K."/>
            <person name="Lipzen A."/>
            <person name="Andreopoulos W."/>
            <person name="Pangilinan J."/>
            <person name="Riley R."/>
            <person name="Hundley H."/>
            <person name="Na H."/>
            <person name="Barry K."/>
            <person name="Grigoriev I.V."/>
            <person name="Stajich J.E."/>
            <person name="Kennedy P.G."/>
        </authorList>
    </citation>
    <scope>NUCLEOTIDE SEQUENCE</scope>
    <source>
        <strain evidence="3">MN1</strain>
    </source>
</reference>
<dbReference type="AlphaFoldDB" id="A0A9P7JD99"/>
<protein>
    <submittedName>
        <fullName evidence="3">Uncharacterized protein</fullName>
    </submittedName>
</protein>
<accession>A0A9P7JD99</accession>
<keyword evidence="4" id="KW-1185">Reference proteome</keyword>
<dbReference type="InterPro" id="IPR025332">
    <property type="entry name" value="DUF4238"/>
</dbReference>
<evidence type="ECO:0000256" key="2">
    <source>
        <dbReference type="SAM" id="Phobius"/>
    </source>
</evidence>
<feature type="compositionally biased region" description="Basic and acidic residues" evidence="1">
    <location>
        <begin position="17"/>
        <end position="26"/>
    </location>
</feature>
<comment type="caution">
    <text evidence="3">The sequence shown here is derived from an EMBL/GenBank/DDBJ whole genome shotgun (WGS) entry which is preliminary data.</text>
</comment>
<dbReference type="Pfam" id="PF14022">
    <property type="entry name" value="DUF4238"/>
    <property type="match status" value="1"/>
</dbReference>
<dbReference type="GeneID" id="64636207"/>
<keyword evidence="2" id="KW-0812">Transmembrane</keyword>
<keyword evidence="2" id="KW-0472">Membrane</keyword>
<dbReference type="EMBL" id="JABBWG010000017">
    <property type="protein sequence ID" value="KAG1815982.1"/>
    <property type="molecule type" value="Genomic_DNA"/>
</dbReference>